<protein>
    <submittedName>
        <fullName evidence="2">RimJ/RimL family protein N-acetyltransferase</fullName>
    </submittedName>
</protein>
<feature type="domain" description="N-acetyltransferase" evidence="1">
    <location>
        <begin position="301"/>
        <end position="464"/>
    </location>
</feature>
<accession>A0AAE3YDM6</accession>
<sequence length="465" mass="52218">MHLTEDLSKIENIQAIALGGSHATGRANKSSDIDLGIYYYEKEPFSIEMIKEIVRKYSINDDSVVVGFYEWGPWINGGAWIYTQTGKIDILYRNINQVENTITEAQSGKWENHYEQQPPYGFTTMTYLAECVSCVPLIDPKQILHRLKQTSATYPQALKASVINTALWSAEFTLAHAHGFAMQKDMYNLLGCFTRALKSITEALFALNSIYPISDKYAVQLLSNTAMVPANLEEKVNAILEVDLAAAEKNVVFIKNLFAEVVALTNGLYHPKFNFKEKIGPSHLMHQPNFSNFPVLETDRLILRRLSLNDAEEIYQLRSDIEVAALTGRTPCASIDEAIAYIGKIDRMINKNECIFWAVSHQENPALIGVACLWNFDTTKGVVEIGYELLEKFQGKGIMGEVIVRILKYAFDVMGVETIIAFPSGDNPSSVSLLKKLGFEQAPVHFKNTHINVPNMLTYILSRPT</sequence>
<dbReference type="Gene3D" id="3.40.630.30">
    <property type="match status" value="1"/>
</dbReference>
<dbReference type="SUPFAM" id="SSF55729">
    <property type="entry name" value="Acyl-CoA N-acyltransferases (Nat)"/>
    <property type="match status" value="1"/>
</dbReference>
<dbReference type="Gene3D" id="3.30.460.10">
    <property type="entry name" value="Beta Polymerase, domain 2"/>
    <property type="match status" value="1"/>
</dbReference>
<dbReference type="RefSeq" id="WP_309948168.1">
    <property type="nucleotide sequence ID" value="NZ_JAVDQY010000006.1"/>
</dbReference>
<dbReference type="InterPro" id="IPR000182">
    <property type="entry name" value="GNAT_dom"/>
</dbReference>
<dbReference type="GO" id="GO:0016779">
    <property type="term" value="F:nucleotidyltransferase activity"/>
    <property type="evidence" value="ECO:0007669"/>
    <property type="project" value="InterPro"/>
</dbReference>
<comment type="caution">
    <text evidence="2">The sequence shown here is derived from an EMBL/GenBank/DDBJ whole genome shotgun (WGS) entry which is preliminary data.</text>
</comment>
<evidence type="ECO:0000313" key="3">
    <source>
        <dbReference type="Proteomes" id="UP001184861"/>
    </source>
</evidence>
<dbReference type="InterPro" id="IPR002934">
    <property type="entry name" value="Polymerase_NTP_transf_dom"/>
</dbReference>
<dbReference type="PANTHER" id="PTHR43792">
    <property type="entry name" value="GNAT FAMILY, PUTATIVE (AFU_ORTHOLOGUE AFUA_3G00765)-RELATED-RELATED"/>
    <property type="match status" value="1"/>
</dbReference>
<dbReference type="Pfam" id="PF13302">
    <property type="entry name" value="Acetyltransf_3"/>
    <property type="match status" value="1"/>
</dbReference>
<evidence type="ECO:0000259" key="1">
    <source>
        <dbReference type="PROSITE" id="PS51186"/>
    </source>
</evidence>
<dbReference type="InterPro" id="IPR051531">
    <property type="entry name" value="N-acetyltransferase"/>
</dbReference>
<reference evidence="2" key="1">
    <citation type="submission" date="2023-07" db="EMBL/GenBank/DDBJ databases">
        <title>Sorghum-associated microbial communities from plants grown in Nebraska, USA.</title>
        <authorList>
            <person name="Schachtman D."/>
        </authorList>
    </citation>
    <scope>NUCLEOTIDE SEQUENCE</scope>
    <source>
        <strain evidence="2">DS2360</strain>
    </source>
</reference>
<dbReference type="Proteomes" id="UP001184861">
    <property type="component" value="Unassembled WGS sequence"/>
</dbReference>
<dbReference type="InterPro" id="IPR025117">
    <property type="entry name" value="DUF4037"/>
</dbReference>
<dbReference type="Pfam" id="PF01909">
    <property type="entry name" value="NTP_transf_2"/>
    <property type="match status" value="1"/>
</dbReference>
<dbReference type="PANTHER" id="PTHR43792:SF1">
    <property type="entry name" value="N-ACETYLTRANSFERASE DOMAIN-CONTAINING PROTEIN"/>
    <property type="match status" value="1"/>
</dbReference>
<evidence type="ECO:0000313" key="2">
    <source>
        <dbReference type="EMBL" id="MDR6528942.1"/>
    </source>
</evidence>
<dbReference type="CDD" id="cd05403">
    <property type="entry name" value="NT_KNTase_like"/>
    <property type="match status" value="1"/>
</dbReference>
<dbReference type="InterPro" id="IPR016181">
    <property type="entry name" value="Acyl_CoA_acyltransferase"/>
</dbReference>
<gene>
    <name evidence="2" type="ORF">J2787_004381</name>
</gene>
<proteinExistence type="predicted"/>
<dbReference type="Pfam" id="PF13228">
    <property type="entry name" value="DUF4037"/>
    <property type="match status" value="1"/>
</dbReference>
<dbReference type="SUPFAM" id="SSF81301">
    <property type="entry name" value="Nucleotidyltransferase"/>
    <property type="match status" value="1"/>
</dbReference>
<dbReference type="PROSITE" id="PS51186">
    <property type="entry name" value="GNAT"/>
    <property type="match status" value="1"/>
</dbReference>
<organism evidence="2 3">
    <name type="scientific">Chryseobacterium rhizosphaerae</name>
    <dbReference type="NCBI Taxonomy" id="395937"/>
    <lineage>
        <taxon>Bacteria</taxon>
        <taxon>Pseudomonadati</taxon>
        <taxon>Bacteroidota</taxon>
        <taxon>Flavobacteriia</taxon>
        <taxon>Flavobacteriales</taxon>
        <taxon>Weeksellaceae</taxon>
        <taxon>Chryseobacterium group</taxon>
        <taxon>Chryseobacterium</taxon>
    </lineage>
</organism>
<name>A0AAE3YDM6_9FLAO</name>
<dbReference type="AlphaFoldDB" id="A0AAE3YDM6"/>
<dbReference type="EMBL" id="JAVDQY010000006">
    <property type="protein sequence ID" value="MDR6528942.1"/>
    <property type="molecule type" value="Genomic_DNA"/>
</dbReference>
<dbReference type="GO" id="GO:0016747">
    <property type="term" value="F:acyltransferase activity, transferring groups other than amino-acyl groups"/>
    <property type="evidence" value="ECO:0007669"/>
    <property type="project" value="InterPro"/>
</dbReference>
<dbReference type="InterPro" id="IPR043519">
    <property type="entry name" value="NT_sf"/>
</dbReference>